<feature type="compositionally biased region" description="Polar residues" evidence="3">
    <location>
        <begin position="936"/>
        <end position="946"/>
    </location>
</feature>
<dbReference type="SUPFAM" id="SSF64268">
    <property type="entry name" value="PX domain"/>
    <property type="match status" value="1"/>
</dbReference>
<dbReference type="EMBL" id="NIVC01001395">
    <property type="protein sequence ID" value="PAA68441.1"/>
    <property type="molecule type" value="Genomic_DNA"/>
</dbReference>
<dbReference type="AlphaFoldDB" id="A0A267F3V7"/>
<evidence type="ECO:0000256" key="2">
    <source>
        <dbReference type="ARBA" id="ARBA00022737"/>
    </source>
</evidence>
<dbReference type="InterPro" id="IPR032675">
    <property type="entry name" value="LRR_dom_sf"/>
</dbReference>
<dbReference type="Pfam" id="PF14580">
    <property type="entry name" value="LRR_9"/>
    <property type="match status" value="1"/>
</dbReference>
<feature type="domain" description="PX" evidence="4">
    <location>
        <begin position="8"/>
        <end position="138"/>
    </location>
</feature>
<dbReference type="STRING" id="282301.A0A267F3V7"/>
<dbReference type="InterPro" id="IPR036871">
    <property type="entry name" value="PX_dom_sf"/>
</dbReference>
<feature type="compositionally biased region" description="Polar residues" evidence="3">
    <location>
        <begin position="716"/>
        <end position="726"/>
    </location>
</feature>
<feature type="compositionally biased region" description="Polar residues" evidence="3">
    <location>
        <begin position="954"/>
        <end position="968"/>
    </location>
</feature>
<keyword evidence="2" id="KW-0677">Repeat</keyword>
<feature type="compositionally biased region" description="Polar residues" evidence="3">
    <location>
        <begin position="857"/>
        <end position="866"/>
    </location>
</feature>
<feature type="compositionally biased region" description="Polar residues" evidence="3">
    <location>
        <begin position="623"/>
        <end position="633"/>
    </location>
</feature>
<dbReference type="SUPFAM" id="SSF52058">
    <property type="entry name" value="L domain-like"/>
    <property type="match status" value="1"/>
</dbReference>
<protein>
    <recommendedName>
        <fullName evidence="4">PX domain-containing protein</fullName>
    </recommendedName>
</protein>
<evidence type="ECO:0000259" key="4">
    <source>
        <dbReference type="PROSITE" id="PS50195"/>
    </source>
</evidence>
<feature type="compositionally biased region" description="Polar residues" evidence="3">
    <location>
        <begin position="837"/>
        <end position="846"/>
    </location>
</feature>
<feature type="compositionally biased region" description="Polar residues" evidence="3">
    <location>
        <begin position="777"/>
        <end position="786"/>
    </location>
</feature>
<organism evidence="5 6">
    <name type="scientific">Macrostomum lignano</name>
    <dbReference type="NCBI Taxonomy" id="282301"/>
    <lineage>
        <taxon>Eukaryota</taxon>
        <taxon>Metazoa</taxon>
        <taxon>Spiralia</taxon>
        <taxon>Lophotrochozoa</taxon>
        <taxon>Platyhelminthes</taxon>
        <taxon>Rhabditophora</taxon>
        <taxon>Macrostomorpha</taxon>
        <taxon>Macrostomida</taxon>
        <taxon>Macrostomidae</taxon>
        <taxon>Macrostomum</taxon>
    </lineage>
</organism>
<keyword evidence="1" id="KW-0433">Leucine-rich repeat</keyword>
<proteinExistence type="predicted"/>
<feature type="compositionally biased region" description="Polar residues" evidence="3">
    <location>
        <begin position="796"/>
        <end position="806"/>
    </location>
</feature>
<evidence type="ECO:0000313" key="5">
    <source>
        <dbReference type="EMBL" id="PAA68441.1"/>
    </source>
</evidence>
<accession>A0A267F3V7</accession>
<dbReference type="Gene3D" id="3.30.1520.10">
    <property type="entry name" value="Phox-like domain"/>
    <property type="match status" value="1"/>
</dbReference>
<dbReference type="Pfam" id="PF00787">
    <property type="entry name" value="PX"/>
    <property type="match status" value="1"/>
</dbReference>
<sequence>MASLIDETGRRRIINIRVAGFEISEDHTTYQIEVQIDSVKWQVRRRFKEFHYLHETLCRDRATEMKSVAKFPPKKSIGHLTVKFVQDRQKRLSAYLQSLVTVFDRPPQPFTKFIHWERYEIQGITGSLTEYLFEKGDLWLERGYPFEFSILQLYAINQRMRLPAPTCELGSSFKSDFGHLLDFISQLETVKLTGSNRRYDRSNLVPNSLHYDLSPFKRLLRLQLVQVNPDRLVGAEHLRARLLTLSVRASVHSIRQLLLPEWPPHRQLGPDAPVYSACTSADFSDNELSEIDAGVKLMPRLKRLRLKGNSIARLDNLDELEHLAELDLSKNSITKLDSVHLLVGNLKELELANNRLTGLEGLSRLYGLVTLGLQANLISDLSEVAHLANLPLLARLILADNPLTQLADYRVRALQLFDSRASELVLDDEHATAKELDTIAVLQAIRRSRELSLSSSAAVAASSCSPPAVLPPAALQPPFRCQGVLLACPQHPLPPLSQGCHAKVDISIEKQVLILQPTGSTRSQLTRNFNRLQSGWFDFDIGIQRLSIANGQPMERERYYSEQSEPSCQAEVDTYSEMSTGGDAPELRTQSETGCDAPVLNPSAESNRTQSETGCDAPVLNPSAESNRTQSETGGDAPELRYQSEIGGDAPELNPAAESNRTQSETGGDAPELNPAAESNRTQSETGGDAPELNPAAESNRIQSETGGDAPELNPSAESNRTQSETGGDAPELNPAAESNRTQSETGGDAPELNPAAESNRTQSETGGDAPELNPAAESNRTQSETGGDAPELNPSAESNRTQSETGGDAPELNPAAESNRTQSETGGDAPELNPAAESNRTQSETGGDAPELNPAAESNRTQSETGGDAPELNPAAESNRTQSETGGDAPELNPAAESNRTQSETGGDAPELNPAAESNRTQSETGGDAPELNPSAESNRTQSETGGDAPLLQSLTNRPSTSQSESCPSRVDDSYTPHQSLRIDLSSIVSALPSASSWAVFGLSVRYNDRPVSAEPVLLLLSLACEFDRDRLIKMLKS</sequence>
<feature type="compositionally biased region" description="Polar residues" evidence="3">
    <location>
        <begin position="737"/>
        <end position="746"/>
    </location>
</feature>
<dbReference type="PANTHER" id="PTHR15454:SF35">
    <property type="entry name" value="NISCHARIN"/>
    <property type="match status" value="1"/>
</dbReference>
<name>A0A267F3V7_9PLAT</name>
<dbReference type="InterPro" id="IPR001611">
    <property type="entry name" value="Leu-rich_rpt"/>
</dbReference>
<feature type="compositionally biased region" description="Polar residues" evidence="3">
    <location>
        <begin position="603"/>
        <end position="613"/>
    </location>
</feature>
<evidence type="ECO:0000256" key="1">
    <source>
        <dbReference type="ARBA" id="ARBA00022614"/>
    </source>
</evidence>
<dbReference type="GO" id="GO:0035091">
    <property type="term" value="F:phosphatidylinositol binding"/>
    <property type="evidence" value="ECO:0007669"/>
    <property type="project" value="InterPro"/>
</dbReference>
<reference evidence="5 6" key="1">
    <citation type="submission" date="2017-06" db="EMBL/GenBank/DDBJ databases">
        <title>A platform for efficient transgenesis in Macrostomum lignano, a flatworm model organism for stem cell research.</title>
        <authorList>
            <person name="Berezikov E."/>
        </authorList>
    </citation>
    <scope>NUCLEOTIDE SEQUENCE [LARGE SCALE GENOMIC DNA]</scope>
    <source>
        <strain evidence="5">DV1</strain>
        <tissue evidence="5">Whole organism</tissue>
    </source>
</reference>
<feature type="compositionally biased region" description="Polar residues" evidence="3">
    <location>
        <begin position="917"/>
        <end position="926"/>
    </location>
</feature>
<dbReference type="GO" id="GO:0005737">
    <property type="term" value="C:cytoplasm"/>
    <property type="evidence" value="ECO:0007669"/>
    <property type="project" value="TreeGrafter"/>
</dbReference>
<dbReference type="Proteomes" id="UP000215902">
    <property type="component" value="Unassembled WGS sequence"/>
</dbReference>
<evidence type="ECO:0000313" key="6">
    <source>
        <dbReference type="Proteomes" id="UP000215902"/>
    </source>
</evidence>
<dbReference type="PROSITE" id="PS51450">
    <property type="entry name" value="LRR"/>
    <property type="match status" value="4"/>
</dbReference>
<dbReference type="OrthoDB" id="430293at2759"/>
<feature type="compositionally biased region" description="Polar residues" evidence="3">
    <location>
        <begin position="817"/>
        <end position="826"/>
    </location>
</feature>
<evidence type="ECO:0000256" key="3">
    <source>
        <dbReference type="SAM" id="MobiDB-lite"/>
    </source>
</evidence>
<dbReference type="PANTHER" id="PTHR15454">
    <property type="entry name" value="NISCHARIN RELATED"/>
    <property type="match status" value="1"/>
</dbReference>
<feature type="compositionally biased region" description="Polar residues" evidence="3">
    <location>
        <begin position="657"/>
        <end position="666"/>
    </location>
</feature>
<dbReference type="SMART" id="SM00365">
    <property type="entry name" value="LRR_SD22"/>
    <property type="match status" value="4"/>
</dbReference>
<dbReference type="Gene3D" id="3.80.10.10">
    <property type="entry name" value="Ribonuclease Inhibitor"/>
    <property type="match status" value="1"/>
</dbReference>
<feature type="compositionally biased region" description="Polar residues" evidence="3">
    <location>
        <begin position="757"/>
        <end position="766"/>
    </location>
</feature>
<feature type="compositionally biased region" description="Polar residues" evidence="3">
    <location>
        <begin position="677"/>
        <end position="686"/>
    </location>
</feature>
<dbReference type="SMART" id="SM00312">
    <property type="entry name" value="PX"/>
    <property type="match status" value="1"/>
</dbReference>
<gene>
    <name evidence="5" type="ORF">BOX15_Mlig015672g1</name>
</gene>
<dbReference type="InterPro" id="IPR001683">
    <property type="entry name" value="PX_dom"/>
</dbReference>
<comment type="caution">
    <text evidence="5">The sequence shown here is derived from an EMBL/GenBank/DDBJ whole genome shotgun (WGS) entry which is preliminary data.</text>
</comment>
<feature type="compositionally biased region" description="Polar residues" evidence="3">
    <location>
        <begin position="877"/>
        <end position="886"/>
    </location>
</feature>
<dbReference type="PROSITE" id="PS50195">
    <property type="entry name" value="PX"/>
    <property type="match status" value="1"/>
</dbReference>
<keyword evidence="6" id="KW-1185">Reference proteome</keyword>
<feature type="region of interest" description="Disordered" evidence="3">
    <location>
        <begin position="557"/>
        <end position="977"/>
    </location>
</feature>
<feature type="compositionally biased region" description="Polar residues" evidence="3">
    <location>
        <begin position="897"/>
        <end position="906"/>
    </location>
</feature>